<evidence type="ECO:0000313" key="1">
    <source>
        <dbReference type="EMBL" id="PZX52794.1"/>
    </source>
</evidence>
<comment type="caution">
    <text evidence="1">The sequence shown here is derived from an EMBL/GenBank/DDBJ whole genome shotgun (WGS) entry which is preliminary data.</text>
</comment>
<name>A0A2W7QWZ5_9BACT</name>
<dbReference type="Proteomes" id="UP000249115">
    <property type="component" value="Unassembled WGS sequence"/>
</dbReference>
<evidence type="ECO:0000313" key="2">
    <source>
        <dbReference type="Proteomes" id="UP000249115"/>
    </source>
</evidence>
<dbReference type="AlphaFoldDB" id="A0A2W7QWZ5"/>
<gene>
    <name evidence="1" type="ORF">LV84_03404</name>
</gene>
<organism evidence="1 2">
    <name type="scientific">Algoriphagus ratkowskyi</name>
    <dbReference type="NCBI Taxonomy" id="57028"/>
    <lineage>
        <taxon>Bacteria</taxon>
        <taxon>Pseudomonadati</taxon>
        <taxon>Bacteroidota</taxon>
        <taxon>Cytophagia</taxon>
        <taxon>Cytophagales</taxon>
        <taxon>Cyclobacteriaceae</taxon>
        <taxon>Algoriphagus</taxon>
    </lineage>
</organism>
<reference evidence="1 2" key="1">
    <citation type="submission" date="2018-06" db="EMBL/GenBank/DDBJ databases">
        <title>Genomic Encyclopedia of Archaeal and Bacterial Type Strains, Phase II (KMG-II): from individual species to whole genera.</title>
        <authorList>
            <person name="Goeker M."/>
        </authorList>
    </citation>
    <scope>NUCLEOTIDE SEQUENCE [LARGE SCALE GENOMIC DNA]</scope>
    <source>
        <strain evidence="1 2">DSM 22686</strain>
    </source>
</reference>
<accession>A0A2W7QWZ5</accession>
<protein>
    <submittedName>
        <fullName evidence="1">Uncharacterized protein</fullName>
    </submittedName>
</protein>
<sequence length="53" mass="6143">MPRAFCESFIYHLPAIEMAGYNIDHAYGIIPEIFLPTVLLLQHFTTFIPFQSQ</sequence>
<dbReference type="EMBL" id="QKZU01000014">
    <property type="protein sequence ID" value="PZX52794.1"/>
    <property type="molecule type" value="Genomic_DNA"/>
</dbReference>
<proteinExistence type="predicted"/>